<dbReference type="Pfam" id="PF23106">
    <property type="entry name" value="EGF_Teneurin"/>
    <property type="match status" value="1"/>
</dbReference>
<feature type="signal peptide" evidence="3">
    <location>
        <begin position="1"/>
        <end position="17"/>
    </location>
</feature>
<keyword evidence="3" id="KW-0732">Signal</keyword>
<evidence type="ECO:0000256" key="1">
    <source>
        <dbReference type="PROSITE-ProRule" id="PRU00076"/>
    </source>
</evidence>
<keyword evidence="2" id="KW-0472">Membrane</keyword>
<protein>
    <submittedName>
        <fullName evidence="6">EGF-like domain-containing protein</fullName>
    </submittedName>
</protein>
<feature type="disulfide bond" evidence="1">
    <location>
        <begin position="106"/>
        <end position="115"/>
    </location>
</feature>
<evidence type="ECO:0000256" key="2">
    <source>
        <dbReference type="SAM" id="Phobius"/>
    </source>
</evidence>
<sequence length="178" mass="20183">MRLILLASCLLLGLTTENESPFHKVVTLDCELPSEDDENTLSVIQRLDGSNNTVAIIKGTGVVLRDCVVEIVKKNDSENCDELCGEHGKCSLREVGTPIEHYECLCDYGYRGVHCEEEMHTKFALMYPIWLCVVIEIVLVVVAIKRFANRKFFEPPLPAQRFVDVMCSRSMDPFKKTR</sequence>
<evidence type="ECO:0000259" key="4">
    <source>
        <dbReference type="PROSITE" id="PS50026"/>
    </source>
</evidence>
<evidence type="ECO:0000313" key="6">
    <source>
        <dbReference type="WBParaSite" id="HCON_00192050-00001"/>
    </source>
</evidence>
<dbReference type="WBParaSite" id="HCON_00192050-00001">
    <property type="protein sequence ID" value="HCON_00192050-00001"/>
    <property type="gene ID" value="HCON_00192050"/>
</dbReference>
<feature type="chain" id="PRO_5029843428" evidence="3">
    <location>
        <begin position="18"/>
        <end position="178"/>
    </location>
</feature>
<dbReference type="Proteomes" id="UP000025227">
    <property type="component" value="Unplaced"/>
</dbReference>
<keyword evidence="1" id="KW-1015">Disulfide bond</keyword>
<feature type="transmembrane region" description="Helical" evidence="2">
    <location>
        <begin position="125"/>
        <end position="144"/>
    </location>
</feature>
<comment type="caution">
    <text evidence="1">Lacks conserved residue(s) required for the propagation of feature annotation.</text>
</comment>
<organism evidence="5 6">
    <name type="scientific">Haemonchus contortus</name>
    <name type="common">Barber pole worm</name>
    <dbReference type="NCBI Taxonomy" id="6289"/>
    <lineage>
        <taxon>Eukaryota</taxon>
        <taxon>Metazoa</taxon>
        <taxon>Ecdysozoa</taxon>
        <taxon>Nematoda</taxon>
        <taxon>Chromadorea</taxon>
        <taxon>Rhabditida</taxon>
        <taxon>Rhabditina</taxon>
        <taxon>Rhabditomorpha</taxon>
        <taxon>Strongyloidea</taxon>
        <taxon>Trichostrongylidae</taxon>
        <taxon>Haemonchus</taxon>
    </lineage>
</organism>
<keyword evidence="1" id="KW-0245">EGF-like domain</keyword>
<keyword evidence="5" id="KW-1185">Reference proteome</keyword>
<dbReference type="Gene3D" id="2.10.25.10">
    <property type="entry name" value="Laminin"/>
    <property type="match status" value="1"/>
</dbReference>
<keyword evidence="2" id="KW-1133">Transmembrane helix</keyword>
<name>A0A7I4Z6G1_HAECO</name>
<dbReference type="PROSITE" id="PS50026">
    <property type="entry name" value="EGF_3"/>
    <property type="match status" value="1"/>
</dbReference>
<dbReference type="InterPro" id="IPR000742">
    <property type="entry name" value="EGF"/>
</dbReference>
<accession>A0A7I4Z6G1</accession>
<evidence type="ECO:0000256" key="3">
    <source>
        <dbReference type="SAM" id="SignalP"/>
    </source>
</evidence>
<reference evidence="6" key="1">
    <citation type="submission" date="2020-12" db="UniProtKB">
        <authorList>
            <consortium name="WormBaseParasite"/>
        </authorList>
    </citation>
    <scope>IDENTIFICATION</scope>
    <source>
        <strain evidence="6">MHco3</strain>
    </source>
</reference>
<dbReference type="AlphaFoldDB" id="A0A7I4Z6G1"/>
<evidence type="ECO:0000313" key="5">
    <source>
        <dbReference type="Proteomes" id="UP000025227"/>
    </source>
</evidence>
<proteinExistence type="predicted"/>
<dbReference type="OrthoDB" id="5858418at2759"/>
<keyword evidence="2" id="KW-0812">Transmembrane</keyword>
<dbReference type="PROSITE" id="PS01186">
    <property type="entry name" value="EGF_2"/>
    <property type="match status" value="1"/>
</dbReference>
<dbReference type="PROSITE" id="PS00022">
    <property type="entry name" value="EGF_1"/>
    <property type="match status" value="1"/>
</dbReference>
<feature type="disulfide bond" evidence="1">
    <location>
        <begin position="80"/>
        <end position="90"/>
    </location>
</feature>
<dbReference type="SUPFAM" id="SSF57196">
    <property type="entry name" value="EGF/Laminin"/>
    <property type="match status" value="1"/>
</dbReference>
<feature type="domain" description="EGF-like" evidence="4">
    <location>
        <begin position="76"/>
        <end position="116"/>
    </location>
</feature>